<gene>
    <name evidence="5" type="ORF">FEM33_16295</name>
</gene>
<dbReference type="EMBL" id="VBSN01000049">
    <property type="protein sequence ID" value="KAA6438264.1"/>
    <property type="molecule type" value="Genomic_DNA"/>
</dbReference>
<dbReference type="Gene3D" id="3.40.720.10">
    <property type="entry name" value="Alkaline Phosphatase, subunit A"/>
    <property type="match status" value="1"/>
</dbReference>
<feature type="signal peptide" evidence="3">
    <location>
        <begin position="1"/>
        <end position="23"/>
    </location>
</feature>
<feature type="domain" description="Sulfatase N-terminal" evidence="4">
    <location>
        <begin position="31"/>
        <end position="317"/>
    </location>
</feature>
<sequence>MNIFKSTVTALSLLAVFAPAVQAQKKKPQPPNIVLIVSDDHSAPFLGSYGYPEIKTPNIDKLAKEGILYRRAYTTAPQCVLSRAAIMTGRNTLDIQMTRFSAPLDKSVMAYPELLRKAGYHTGILGRNFHLDGNRRVPETVDILEKYDLETFKNRVDYLKTTGNRDSIYQQYSEFLDQAPKGKPFFVQVGYSDPHRVFNAKEFEPNPNEISLPKHWPDTRQLREDFASYLGEIQRLDGDVGRVLDDLQKRGLTENTLVVFIGDNGGALLRGKGTLYNLGLNVPLIMRHPELIKAGQTSDALVSGIDIAPTLLHMAGIAIPKEITGKSLVPSFQGAAFEGHDYIYAVRGAHGQNLPYNSADFDLGRTVFNKKYKLIYNAIWQIPYHPVDFAAQPFWLDLKQKHTEGKLEEKYDRLLFAERRPMFEIYDEEKDPDETDNLAGKPEIRETEHRLKTLLQEWMILNRDYLPLPIEPKAVAP</sequence>
<dbReference type="PANTHER" id="PTHR42693:SF53">
    <property type="entry name" value="ENDO-4-O-SULFATASE"/>
    <property type="match status" value="1"/>
</dbReference>
<keyword evidence="2" id="KW-0378">Hydrolase</keyword>
<comment type="similarity">
    <text evidence="1">Belongs to the sulfatase family.</text>
</comment>
<name>A0A5M8QTW6_9BACT</name>
<dbReference type="RefSeq" id="WP_139013068.1">
    <property type="nucleotide sequence ID" value="NZ_VBSN01000049.1"/>
</dbReference>
<dbReference type="InterPro" id="IPR050738">
    <property type="entry name" value="Sulfatase"/>
</dbReference>
<organism evidence="5 6">
    <name type="scientific">Dyadobacter flavalbus</name>
    <dbReference type="NCBI Taxonomy" id="2579942"/>
    <lineage>
        <taxon>Bacteria</taxon>
        <taxon>Pseudomonadati</taxon>
        <taxon>Bacteroidota</taxon>
        <taxon>Cytophagia</taxon>
        <taxon>Cytophagales</taxon>
        <taxon>Spirosomataceae</taxon>
        <taxon>Dyadobacter</taxon>
    </lineage>
</organism>
<keyword evidence="6" id="KW-1185">Reference proteome</keyword>
<protein>
    <submittedName>
        <fullName evidence="5">Sulfatase</fullName>
    </submittedName>
</protein>
<accession>A0A5M8QTW6</accession>
<keyword evidence="3" id="KW-0732">Signal</keyword>
<evidence type="ECO:0000256" key="3">
    <source>
        <dbReference type="SAM" id="SignalP"/>
    </source>
</evidence>
<dbReference type="GO" id="GO:0004065">
    <property type="term" value="F:arylsulfatase activity"/>
    <property type="evidence" value="ECO:0007669"/>
    <property type="project" value="TreeGrafter"/>
</dbReference>
<dbReference type="Proteomes" id="UP000323994">
    <property type="component" value="Unassembled WGS sequence"/>
</dbReference>
<evidence type="ECO:0000256" key="1">
    <source>
        <dbReference type="ARBA" id="ARBA00008779"/>
    </source>
</evidence>
<dbReference type="Pfam" id="PF00884">
    <property type="entry name" value="Sulfatase"/>
    <property type="match status" value="1"/>
</dbReference>
<comment type="caution">
    <text evidence="5">The sequence shown here is derived from an EMBL/GenBank/DDBJ whole genome shotgun (WGS) entry which is preliminary data.</text>
</comment>
<dbReference type="PANTHER" id="PTHR42693">
    <property type="entry name" value="ARYLSULFATASE FAMILY MEMBER"/>
    <property type="match status" value="1"/>
</dbReference>
<proteinExistence type="inferred from homology"/>
<dbReference type="SUPFAM" id="SSF53649">
    <property type="entry name" value="Alkaline phosphatase-like"/>
    <property type="match status" value="1"/>
</dbReference>
<evidence type="ECO:0000313" key="6">
    <source>
        <dbReference type="Proteomes" id="UP000323994"/>
    </source>
</evidence>
<evidence type="ECO:0000259" key="4">
    <source>
        <dbReference type="Pfam" id="PF00884"/>
    </source>
</evidence>
<reference evidence="5 6" key="1">
    <citation type="submission" date="2019-05" db="EMBL/GenBank/DDBJ databases">
        <authorList>
            <person name="Qu J.-H."/>
        </authorList>
    </citation>
    <scope>NUCLEOTIDE SEQUENCE [LARGE SCALE GENOMIC DNA]</scope>
    <source>
        <strain evidence="5 6">NS28</strain>
    </source>
</reference>
<dbReference type="InterPro" id="IPR017850">
    <property type="entry name" value="Alkaline_phosphatase_core_sf"/>
</dbReference>
<dbReference type="OrthoDB" id="975025at2"/>
<dbReference type="CDD" id="cd16027">
    <property type="entry name" value="SGSH"/>
    <property type="match status" value="1"/>
</dbReference>
<evidence type="ECO:0000313" key="5">
    <source>
        <dbReference type="EMBL" id="KAA6438264.1"/>
    </source>
</evidence>
<dbReference type="InterPro" id="IPR000917">
    <property type="entry name" value="Sulfatase_N"/>
</dbReference>
<evidence type="ECO:0000256" key="2">
    <source>
        <dbReference type="ARBA" id="ARBA00022801"/>
    </source>
</evidence>
<dbReference type="AlphaFoldDB" id="A0A5M8QTW6"/>
<feature type="chain" id="PRO_5024461288" evidence="3">
    <location>
        <begin position="24"/>
        <end position="477"/>
    </location>
</feature>